<gene>
    <name evidence="1" type="ORF">GNP88_10415</name>
</gene>
<protein>
    <submittedName>
        <fullName evidence="1">Uncharacterized protein</fullName>
    </submittedName>
</protein>
<dbReference type="AlphaFoldDB" id="A0A1E5ANC3"/>
<name>A0A1E5ANC3_ALIFS</name>
<dbReference type="EMBL" id="WOBN01000016">
    <property type="protein sequence ID" value="MUK49583.1"/>
    <property type="molecule type" value="Genomic_DNA"/>
</dbReference>
<proteinExistence type="predicted"/>
<organism evidence="1 2">
    <name type="scientific">Aliivibrio fischeri</name>
    <name type="common">Vibrio fischeri</name>
    <dbReference type="NCBI Taxonomy" id="668"/>
    <lineage>
        <taxon>Bacteria</taxon>
        <taxon>Pseudomonadati</taxon>
        <taxon>Pseudomonadota</taxon>
        <taxon>Gammaproteobacteria</taxon>
        <taxon>Vibrionales</taxon>
        <taxon>Vibrionaceae</taxon>
        <taxon>Aliivibrio</taxon>
    </lineage>
</organism>
<reference evidence="1 2" key="1">
    <citation type="submission" date="2019-11" db="EMBL/GenBank/DDBJ databases">
        <title>Using colonization assays and comparative genomics to discover symbiosis behaviors and factors in Vibrio fischeri.</title>
        <authorList>
            <person name="Bongrand C."/>
            <person name="Moriano-Gutierrez S."/>
            <person name="Arevalo P."/>
            <person name="Mcfall-Ngai M."/>
            <person name="Visick K."/>
            <person name="Polz M.F."/>
            <person name="Ruby E.G."/>
        </authorList>
    </citation>
    <scope>NUCLEOTIDE SEQUENCE [LARGE SCALE GENOMIC DNA]</scope>
    <source>
        <strain evidence="2">emors.4.1</strain>
    </source>
</reference>
<sequence length="170" mass="19373">MKLAALILPFALLTTSAQAADTQCLSDKYSQYVDASLTWYQELIAITVKKDPNLQSVGDWFLEGRKHHFELNRAAVNYYLENAPEKVKTNQSIESWLQLSQKEVKELASHDDELGKIAKATFDDRQSQPHKQNYELRSAFADILSHPKTIDAPLKAYNQKMSEISIIKCQ</sequence>
<evidence type="ECO:0000313" key="2">
    <source>
        <dbReference type="Proteomes" id="UP000448038"/>
    </source>
</evidence>
<comment type="caution">
    <text evidence="1">The sequence shown here is derived from an EMBL/GenBank/DDBJ whole genome shotgun (WGS) entry which is preliminary data.</text>
</comment>
<dbReference type="RefSeq" id="WP_005418472.1">
    <property type="nucleotide sequence ID" value="NZ_JBQAOZ010000002.1"/>
</dbReference>
<accession>A0A1E5ANC3</accession>
<evidence type="ECO:0000313" key="1">
    <source>
        <dbReference type="EMBL" id="MUK49583.1"/>
    </source>
</evidence>
<dbReference type="Proteomes" id="UP000448038">
    <property type="component" value="Unassembled WGS sequence"/>
</dbReference>